<dbReference type="Proteomes" id="UP000823736">
    <property type="component" value="Unassembled WGS sequence"/>
</dbReference>
<dbReference type="AlphaFoldDB" id="A0A8T4GY60"/>
<dbReference type="InterPro" id="IPR036866">
    <property type="entry name" value="RibonucZ/Hydroxyglut_hydro"/>
</dbReference>
<dbReference type="Gene3D" id="3.60.15.10">
    <property type="entry name" value="Ribonuclease Z/Hydroxyacylglutathione hydrolase-like"/>
    <property type="match status" value="1"/>
</dbReference>
<proteinExistence type="predicted"/>
<accession>A0A8T4GY60</accession>
<evidence type="ECO:0000313" key="2">
    <source>
        <dbReference type="Proteomes" id="UP000823736"/>
    </source>
</evidence>
<organism evidence="1 2">
    <name type="scientific">Halolamina salifodinae</name>
    <dbReference type="NCBI Taxonomy" id="1202767"/>
    <lineage>
        <taxon>Archaea</taxon>
        <taxon>Methanobacteriati</taxon>
        <taxon>Methanobacteriota</taxon>
        <taxon>Stenosarchaea group</taxon>
        <taxon>Halobacteria</taxon>
        <taxon>Halobacteriales</taxon>
        <taxon>Haloferacaceae</taxon>
    </lineage>
</organism>
<dbReference type="RefSeq" id="WP_209491429.1">
    <property type="nucleotide sequence ID" value="NZ_JAGGLC010000003.1"/>
</dbReference>
<reference evidence="1" key="1">
    <citation type="submission" date="2021-03" db="EMBL/GenBank/DDBJ databases">
        <title>Genomic Encyclopedia of Type Strains, Phase IV (KMG-IV): sequencing the most valuable type-strain genomes for metagenomic binning, comparative biology and taxonomic classification.</title>
        <authorList>
            <person name="Goeker M."/>
        </authorList>
    </citation>
    <scope>NUCLEOTIDE SEQUENCE</scope>
    <source>
        <strain evidence="1">DSM 26232</strain>
    </source>
</reference>
<comment type="caution">
    <text evidence="1">The sequence shown here is derived from an EMBL/GenBank/DDBJ whole genome shotgun (WGS) entry which is preliminary data.</text>
</comment>
<name>A0A8T4GY60_9EURY</name>
<keyword evidence="2" id="KW-1185">Reference proteome</keyword>
<protein>
    <submittedName>
        <fullName evidence="1">Uncharacterized protein</fullName>
    </submittedName>
</protein>
<dbReference type="SUPFAM" id="SSF56281">
    <property type="entry name" value="Metallo-hydrolase/oxidoreductase"/>
    <property type="match status" value="1"/>
</dbReference>
<dbReference type="OrthoDB" id="169463at2157"/>
<gene>
    <name evidence="1" type="ORF">J2753_001650</name>
</gene>
<sequence length="219" mass="23589">MSTLEVVDRWDDGISWTLAEEIGGMHRTSHAIRTEEGVWLVDPVDAPGLDDELAELGEVAGVTLLLDRHKRDADAIATRHDVRIALPTNLAGVADDLEAPVETYSESLSETGFKAITVVNNQLWHEVALRHPGTGTLIVPEAVGTADFFTTDDERLGVHPALRLFPPRKSLGSLSPDRILVGHGPGVFDDATAALRTALANSRRSAPKYYAGLALSAIK</sequence>
<evidence type="ECO:0000313" key="1">
    <source>
        <dbReference type="EMBL" id="MBP1987152.1"/>
    </source>
</evidence>
<dbReference type="EMBL" id="JAGGLC010000003">
    <property type="protein sequence ID" value="MBP1987152.1"/>
    <property type="molecule type" value="Genomic_DNA"/>
</dbReference>